<keyword evidence="1" id="KW-1185">Reference proteome</keyword>
<dbReference type="RefSeq" id="XP_011302334.1">
    <property type="nucleotide sequence ID" value="XM_011304032.1"/>
</dbReference>
<dbReference type="KEGG" id="fas:105266116"/>
<protein>
    <submittedName>
        <fullName evidence="2">Uncharacterized protein</fullName>
    </submittedName>
</protein>
<reference evidence="2" key="1">
    <citation type="submission" date="2025-08" db="UniProtKB">
        <authorList>
            <consortium name="RefSeq"/>
        </authorList>
    </citation>
    <scope>IDENTIFICATION</scope>
    <source>
        <strain evidence="2">USDA-PBARC FA_bdor</strain>
        <tissue evidence="2">Whole organism</tissue>
    </source>
</reference>
<dbReference type="GeneID" id="105266116"/>
<organism evidence="1 2">
    <name type="scientific">Fopius arisanus</name>
    <dbReference type="NCBI Taxonomy" id="64838"/>
    <lineage>
        <taxon>Eukaryota</taxon>
        <taxon>Metazoa</taxon>
        <taxon>Ecdysozoa</taxon>
        <taxon>Arthropoda</taxon>
        <taxon>Hexapoda</taxon>
        <taxon>Insecta</taxon>
        <taxon>Pterygota</taxon>
        <taxon>Neoptera</taxon>
        <taxon>Endopterygota</taxon>
        <taxon>Hymenoptera</taxon>
        <taxon>Apocrita</taxon>
        <taxon>Ichneumonoidea</taxon>
        <taxon>Braconidae</taxon>
        <taxon>Opiinae</taxon>
        <taxon>Fopius</taxon>
    </lineage>
</organism>
<evidence type="ECO:0000313" key="2">
    <source>
        <dbReference type="RefSeq" id="XP_011302334.1"/>
    </source>
</evidence>
<proteinExistence type="predicted"/>
<dbReference type="Proteomes" id="UP000694866">
    <property type="component" value="Unplaced"/>
</dbReference>
<sequence length="124" mass="13728">MSPLVSSTIQFYDNHQPEAITALNMNNLCVLLLVTGVSMAAAGTRYIAIPIDGIDVIEVNPILPPAPRYPRQTEAYLVSNQQETESQVPRIERSTAQILDYVDFGAQTGMNGAYSWYTDYPAHH</sequence>
<dbReference type="AlphaFoldDB" id="A0A9R1T3W1"/>
<gene>
    <name evidence="2" type="primary">LOC105266116</name>
</gene>
<evidence type="ECO:0000313" key="1">
    <source>
        <dbReference type="Proteomes" id="UP000694866"/>
    </source>
</evidence>
<accession>A0A9R1T3W1</accession>
<dbReference type="OrthoDB" id="8191503at2759"/>
<name>A0A9R1T3W1_9HYME</name>